<protein>
    <recommendedName>
        <fullName evidence="4">SLA1 homology domain-containing protein</fullName>
    </recommendedName>
</protein>
<evidence type="ECO:0000313" key="3">
    <source>
        <dbReference type="Proteomes" id="UP000317238"/>
    </source>
</evidence>
<keyword evidence="1" id="KW-0175">Coiled coil</keyword>
<feature type="coiled-coil region" evidence="1">
    <location>
        <begin position="130"/>
        <end position="169"/>
    </location>
</feature>
<reference evidence="2 3" key="1">
    <citation type="submission" date="2019-02" db="EMBL/GenBank/DDBJ databases">
        <title>Deep-cultivation of Planctomycetes and their phenomic and genomic characterization uncovers novel biology.</title>
        <authorList>
            <person name="Wiegand S."/>
            <person name="Jogler M."/>
            <person name="Boedeker C."/>
            <person name="Pinto D."/>
            <person name="Vollmers J."/>
            <person name="Rivas-Marin E."/>
            <person name="Kohn T."/>
            <person name="Peeters S.H."/>
            <person name="Heuer A."/>
            <person name="Rast P."/>
            <person name="Oberbeckmann S."/>
            <person name="Bunk B."/>
            <person name="Jeske O."/>
            <person name="Meyerdierks A."/>
            <person name="Storesund J.E."/>
            <person name="Kallscheuer N."/>
            <person name="Luecker S."/>
            <person name="Lage O.M."/>
            <person name="Pohl T."/>
            <person name="Merkel B.J."/>
            <person name="Hornburger P."/>
            <person name="Mueller R.-W."/>
            <person name="Bruemmer F."/>
            <person name="Labrenz M."/>
            <person name="Spormann A.M."/>
            <person name="Op Den Camp H."/>
            <person name="Overmann J."/>
            <person name="Amann R."/>
            <person name="Jetten M.S.M."/>
            <person name="Mascher T."/>
            <person name="Medema M.H."/>
            <person name="Devos D.P."/>
            <person name="Kaster A.-K."/>
            <person name="Ovreas L."/>
            <person name="Rohde M."/>
            <person name="Galperin M.Y."/>
            <person name="Jogler C."/>
        </authorList>
    </citation>
    <scope>NUCLEOTIDE SEQUENCE [LARGE SCALE GENOMIC DNA]</scope>
    <source>
        <strain evidence="2 3">Pan14r</strain>
    </source>
</reference>
<organism evidence="2 3">
    <name type="scientific">Crateriforma conspicua</name>
    <dbReference type="NCBI Taxonomy" id="2527996"/>
    <lineage>
        <taxon>Bacteria</taxon>
        <taxon>Pseudomonadati</taxon>
        <taxon>Planctomycetota</taxon>
        <taxon>Planctomycetia</taxon>
        <taxon>Planctomycetales</taxon>
        <taxon>Planctomycetaceae</taxon>
        <taxon>Crateriforma</taxon>
    </lineage>
</organism>
<dbReference type="Proteomes" id="UP000317238">
    <property type="component" value="Unassembled WGS sequence"/>
</dbReference>
<evidence type="ECO:0000313" key="2">
    <source>
        <dbReference type="EMBL" id="TWT65601.1"/>
    </source>
</evidence>
<sequence>MDQAQAKLKSLNSELSEIQSAKPIAPVFERREWVTVDEKYKTAATLVDTDNVTVTLRRTDGQEISVPKKELIAESRIYVEESHKSIASHREKLQGWEESKSSVSDQIDELNKIVGRAKQPKPTPPSRESIAAELENAAAAEREKQRLAKLELEREEAEREARIAEEELNVDGLVLMRNSVSGTTNEFGITVKGVVENRRNRKLSYAQITFNIYDSSGAQVGSAAANINGLEAGGRWKFEAHGLTEKGTSYKFSELSGF</sequence>
<name>A0A5C5XSU1_9PLAN</name>
<keyword evidence="3" id="KW-1185">Reference proteome</keyword>
<dbReference type="EMBL" id="SJPL01000002">
    <property type="protein sequence ID" value="TWT65601.1"/>
    <property type="molecule type" value="Genomic_DNA"/>
</dbReference>
<dbReference type="AlphaFoldDB" id="A0A5C5XSU1"/>
<dbReference type="NCBIfam" id="NF038353">
    <property type="entry name" value="FxLYD_dom"/>
    <property type="match status" value="1"/>
</dbReference>
<evidence type="ECO:0008006" key="4">
    <source>
        <dbReference type="Google" id="ProtNLM"/>
    </source>
</evidence>
<gene>
    <name evidence="2" type="ORF">Pan14r_51480</name>
</gene>
<comment type="caution">
    <text evidence="2">The sequence shown here is derived from an EMBL/GenBank/DDBJ whole genome shotgun (WGS) entry which is preliminary data.</text>
</comment>
<proteinExistence type="predicted"/>
<dbReference type="InterPro" id="IPR047676">
    <property type="entry name" value="FxLYD_dom"/>
</dbReference>
<accession>A0A5C5XSU1</accession>
<dbReference type="Gene3D" id="2.30.30.700">
    <property type="entry name" value="SLA1 homology domain 1"/>
    <property type="match status" value="1"/>
</dbReference>
<evidence type="ECO:0000256" key="1">
    <source>
        <dbReference type="SAM" id="Coils"/>
    </source>
</evidence>